<organism evidence="1 2">
    <name type="scientific">Microbacterium aoyamense</name>
    <dbReference type="NCBI Taxonomy" id="344166"/>
    <lineage>
        <taxon>Bacteria</taxon>
        <taxon>Bacillati</taxon>
        <taxon>Actinomycetota</taxon>
        <taxon>Actinomycetes</taxon>
        <taxon>Micrococcales</taxon>
        <taxon>Microbacteriaceae</taxon>
        <taxon>Microbacterium</taxon>
    </lineage>
</organism>
<dbReference type="GO" id="GO:0016829">
    <property type="term" value="F:lyase activity"/>
    <property type="evidence" value="ECO:0007669"/>
    <property type="project" value="UniProtKB-KW"/>
</dbReference>
<dbReference type="InterPro" id="IPR040442">
    <property type="entry name" value="Pyrv_kinase-like_dom_sf"/>
</dbReference>
<dbReference type="Proteomes" id="UP001501343">
    <property type="component" value="Unassembled WGS sequence"/>
</dbReference>
<dbReference type="EMBL" id="BAAAOF010000004">
    <property type="protein sequence ID" value="GAA1931083.1"/>
    <property type="molecule type" value="Genomic_DNA"/>
</dbReference>
<dbReference type="Gene3D" id="3.20.20.60">
    <property type="entry name" value="Phosphoenolpyruvate-binding domains"/>
    <property type="match status" value="1"/>
</dbReference>
<dbReference type="Pfam" id="PF13714">
    <property type="entry name" value="PEP_mutase"/>
    <property type="match status" value="1"/>
</dbReference>
<dbReference type="PANTHER" id="PTHR42905:SF5">
    <property type="entry name" value="CARBOXYVINYL-CARBOXYPHOSPHONATE PHOSPHORYLMUTASE, CHLOROPLASTIC"/>
    <property type="match status" value="1"/>
</dbReference>
<sequence length="297" mass="32073">MQNDEGFRGYGTTQRRALRAALAAGNVAAMGCYDALGARIGEKAGFPAVYLSGVSLATSCGVPDVGLLTQFEVVQIAARIARAVKVPLLVDADTGYGGIANVKRTVELFEEAGIAGIQIEDQTFPKRSGEREGRTLVPIEEMQTTIAAAKAAQSDPNFVIIGRTDAIGTTTFEEALERAKAYQEAGADLVFPALPRTLDDLATFGREIDHLMVTSSESGMAPLMSVKEYESVGVNLTVYPMSMIFAAGSAMVKAAREIFETGTNEPFLRESDWSFEVLEQHSGLEDWLEFEEKVRSR</sequence>
<dbReference type="CDD" id="cd00377">
    <property type="entry name" value="ICL_PEPM"/>
    <property type="match status" value="1"/>
</dbReference>
<dbReference type="InterPro" id="IPR015813">
    <property type="entry name" value="Pyrv/PenolPyrv_kinase-like_dom"/>
</dbReference>
<dbReference type="RefSeq" id="WP_248148036.1">
    <property type="nucleotide sequence ID" value="NZ_BAAAOF010000004.1"/>
</dbReference>
<keyword evidence="2" id="KW-1185">Reference proteome</keyword>
<proteinExistence type="predicted"/>
<keyword evidence="1" id="KW-0456">Lyase</keyword>
<dbReference type="InterPro" id="IPR039556">
    <property type="entry name" value="ICL/PEPM"/>
</dbReference>
<name>A0ABN2PSH1_9MICO</name>
<protein>
    <submittedName>
        <fullName evidence="1">Methylisocitrate lyase</fullName>
    </submittedName>
</protein>
<gene>
    <name evidence="1" type="primary">prpB_3</name>
    <name evidence="1" type="ORF">GCM10009775_24080</name>
</gene>
<reference evidence="1 2" key="1">
    <citation type="journal article" date="2019" name="Int. J. Syst. Evol. Microbiol.">
        <title>The Global Catalogue of Microorganisms (GCM) 10K type strain sequencing project: providing services to taxonomists for standard genome sequencing and annotation.</title>
        <authorList>
            <consortium name="The Broad Institute Genomics Platform"/>
            <consortium name="The Broad Institute Genome Sequencing Center for Infectious Disease"/>
            <person name="Wu L."/>
            <person name="Ma J."/>
        </authorList>
    </citation>
    <scope>NUCLEOTIDE SEQUENCE [LARGE SCALE GENOMIC DNA]</scope>
    <source>
        <strain evidence="1 2">JCM 14900</strain>
    </source>
</reference>
<dbReference type="PANTHER" id="PTHR42905">
    <property type="entry name" value="PHOSPHOENOLPYRUVATE CARBOXYLASE"/>
    <property type="match status" value="1"/>
</dbReference>
<evidence type="ECO:0000313" key="2">
    <source>
        <dbReference type="Proteomes" id="UP001501343"/>
    </source>
</evidence>
<dbReference type="SUPFAM" id="SSF51621">
    <property type="entry name" value="Phosphoenolpyruvate/pyruvate domain"/>
    <property type="match status" value="1"/>
</dbReference>
<accession>A0ABN2PSH1</accession>
<evidence type="ECO:0000313" key="1">
    <source>
        <dbReference type="EMBL" id="GAA1931083.1"/>
    </source>
</evidence>
<comment type="caution">
    <text evidence="1">The sequence shown here is derived from an EMBL/GenBank/DDBJ whole genome shotgun (WGS) entry which is preliminary data.</text>
</comment>